<evidence type="ECO:0000256" key="4">
    <source>
        <dbReference type="ARBA" id="ARBA00022692"/>
    </source>
</evidence>
<keyword evidence="5 7" id="KW-1133">Transmembrane helix</keyword>
<evidence type="ECO:0000256" key="1">
    <source>
        <dbReference type="ARBA" id="ARBA00004141"/>
    </source>
</evidence>
<feature type="transmembrane region" description="Helical" evidence="7">
    <location>
        <begin position="6"/>
        <end position="25"/>
    </location>
</feature>
<dbReference type="PANTHER" id="PTHR43867">
    <property type="entry name" value="CELLULOSE SYNTHASE CATALYTIC SUBUNIT A [UDP-FORMING]"/>
    <property type="match status" value="1"/>
</dbReference>
<sequence>MVLPVVPCVILVLWLLITGATLILLRQMQSDASKRQGSLCQGIMINLYTAMALLVIPTTTTVLLPLEALIVLALVACVGLGLSETVPQLLGIARNLPFLVKSWLRAEGSGTGTRVAAEAQEDPPQGSRLCMLLAAYIPNETETLPRTLRQFLPVEDGGNGVELPPKTLILLTYNPTPTPEQQEVLDECAQLAERIPGASFAALLVPRSDCKAHNVNAGFAYLARMSPENRPDVVCVMDADIDVAEQNTVLLGCERLRQAEPSVAVVSVCTKVSIGSWLVAAEYAMKDIIMTKGYGSLISTGWLTGNFVFLRCHIALSYGFDEKCLVEDNDLMMRLLGDGYFVNHCTDLAVYTEAPPRLMAFLTQRTRWGQGATFLTLNRIPELVRSGSFEGMSVLGRLLLKFRLLAYGFGVRLASKYLIPFLLPTTLVLSWRCGRRPEECEHFAWQFGLVGHFGAVYMLVCFTAQFTGASFKHPWLRFYHYLAFVFLRIPYGIFNAQAPVIADAQYFLKLNKWIVTERHTSVSSETNTPSTKQKGLASPGGASLSTCSPCTLSSPLLCSTPTPSTTSLSSLDGEGGGPEGAACGAIVAEAAGTYVRTH</sequence>
<dbReference type="InterPro" id="IPR029044">
    <property type="entry name" value="Nucleotide-diphossugar_trans"/>
</dbReference>
<gene>
    <name evidence="9" type="ORF">PBAH0796_LOCUS3146</name>
</gene>
<keyword evidence="4 7" id="KW-0812">Transmembrane</keyword>
<proteinExistence type="predicted"/>
<evidence type="ECO:0000256" key="5">
    <source>
        <dbReference type="ARBA" id="ARBA00022989"/>
    </source>
</evidence>
<feature type="transmembrane region" description="Helical" evidence="7">
    <location>
        <begin position="62"/>
        <end position="82"/>
    </location>
</feature>
<dbReference type="InterPro" id="IPR050321">
    <property type="entry name" value="Glycosyltr_2/OpgH_subfam"/>
</dbReference>
<feature type="domain" description="Glycosyltransferase 2-like" evidence="8">
    <location>
        <begin position="234"/>
        <end position="428"/>
    </location>
</feature>
<dbReference type="Gene3D" id="3.90.550.10">
    <property type="entry name" value="Spore Coat Polysaccharide Biosynthesis Protein SpsA, Chain A"/>
    <property type="match status" value="1"/>
</dbReference>
<feature type="transmembrane region" description="Helical" evidence="7">
    <location>
        <begin position="443"/>
        <end position="466"/>
    </location>
</feature>
<reference evidence="9" key="1">
    <citation type="submission" date="2021-01" db="EMBL/GenBank/DDBJ databases">
        <authorList>
            <person name="Corre E."/>
            <person name="Pelletier E."/>
            <person name="Niang G."/>
            <person name="Scheremetjew M."/>
            <person name="Finn R."/>
            <person name="Kale V."/>
            <person name="Holt S."/>
            <person name="Cochrane G."/>
            <person name="Meng A."/>
            <person name="Brown T."/>
            <person name="Cohen L."/>
        </authorList>
    </citation>
    <scope>NUCLEOTIDE SEQUENCE</scope>
    <source>
        <strain evidence="9">Pbaha01</strain>
    </source>
</reference>
<evidence type="ECO:0000256" key="3">
    <source>
        <dbReference type="ARBA" id="ARBA00022679"/>
    </source>
</evidence>
<dbReference type="GO" id="GO:0016757">
    <property type="term" value="F:glycosyltransferase activity"/>
    <property type="evidence" value="ECO:0007669"/>
    <property type="project" value="UniProtKB-KW"/>
</dbReference>
<name>A0A7S0F9S1_9DINO</name>
<keyword evidence="3" id="KW-0808">Transferase</keyword>
<dbReference type="PANTHER" id="PTHR43867:SF2">
    <property type="entry name" value="CELLULOSE SYNTHASE CATALYTIC SUBUNIT A [UDP-FORMING]"/>
    <property type="match status" value="1"/>
</dbReference>
<evidence type="ECO:0000256" key="7">
    <source>
        <dbReference type="SAM" id="Phobius"/>
    </source>
</evidence>
<keyword evidence="2" id="KW-0328">Glycosyltransferase</keyword>
<dbReference type="GO" id="GO:0016020">
    <property type="term" value="C:membrane"/>
    <property type="evidence" value="ECO:0007669"/>
    <property type="project" value="UniProtKB-SubCell"/>
</dbReference>
<organism evidence="9">
    <name type="scientific">Pyrodinium bahamense</name>
    <dbReference type="NCBI Taxonomy" id="73915"/>
    <lineage>
        <taxon>Eukaryota</taxon>
        <taxon>Sar</taxon>
        <taxon>Alveolata</taxon>
        <taxon>Dinophyceae</taxon>
        <taxon>Gonyaulacales</taxon>
        <taxon>Pyrocystaceae</taxon>
        <taxon>Pyrodinium</taxon>
    </lineage>
</organism>
<dbReference type="InterPro" id="IPR001173">
    <property type="entry name" value="Glyco_trans_2-like"/>
</dbReference>
<accession>A0A7S0F9S1</accession>
<feature type="transmembrane region" description="Helical" evidence="7">
    <location>
        <begin position="478"/>
        <end position="494"/>
    </location>
</feature>
<feature type="transmembrane region" description="Helical" evidence="7">
    <location>
        <begin position="404"/>
        <end position="423"/>
    </location>
</feature>
<comment type="subcellular location">
    <subcellularLocation>
        <location evidence="1">Membrane</location>
        <topology evidence="1">Multi-pass membrane protein</topology>
    </subcellularLocation>
</comment>
<dbReference type="SUPFAM" id="SSF53448">
    <property type="entry name" value="Nucleotide-diphospho-sugar transferases"/>
    <property type="match status" value="1"/>
</dbReference>
<dbReference type="AlphaFoldDB" id="A0A7S0F9S1"/>
<feature type="transmembrane region" description="Helical" evidence="7">
    <location>
        <begin position="37"/>
        <end position="56"/>
    </location>
</feature>
<evidence type="ECO:0000313" key="9">
    <source>
        <dbReference type="EMBL" id="CAD8347407.1"/>
    </source>
</evidence>
<evidence type="ECO:0000256" key="6">
    <source>
        <dbReference type="ARBA" id="ARBA00023136"/>
    </source>
</evidence>
<protein>
    <recommendedName>
        <fullName evidence="8">Glycosyltransferase 2-like domain-containing protein</fullName>
    </recommendedName>
</protein>
<evidence type="ECO:0000259" key="8">
    <source>
        <dbReference type="Pfam" id="PF13632"/>
    </source>
</evidence>
<evidence type="ECO:0000256" key="2">
    <source>
        <dbReference type="ARBA" id="ARBA00022676"/>
    </source>
</evidence>
<keyword evidence="6 7" id="KW-0472">Membrane</keyword>
<dbReference type="EMBL" id="HBEG01005291">
    <property type="protein sequence ID" value="CAD8347407.1"/>
    <property type="molecule type" value="Transcribed_RNA"/>
</dbReference>
<dbReference type="Pfam" id="PF13632">
    <property type="entry name" value="Glyco_trans_2_3"/>
    <property type="match status" value="1"/>
</dbReference>